<evidence type="ECO:0000313" key="1">
    <source>
        <dbReference type="EMBL" id="TQF17333.1"/>
    </source>
</evidence>
<gene>
    <name evidence="1" type="ORF">FJV41_03345</name>
</gene>
<evidence type="ECO:0000313" key="2">
    <source>
        <dbReference type="Proteomes" id="UP000315369"/>
    </source>
</evidence>
<proteinExistence type="predicted"/>
<name>A0A540X7Q9_9BACT</name>
<dbReference type="RefSeq" id="WP_141640935.1">
    <property type="nucleotide sequence ID" value="NZ_VIFM01000008.1"/>
</dbReference>
<organism evidence="1 2">
    <name type="scientific">Myxococcus llanfairpwllgwyngyllgogerychwyrndrobwllllantysiliogogogochensis</name>
    <dbReference type="NCBI Taxonomy" id="2590453"/>
    <lineage>
        <taxon>Bacteria</taxon>
        <taxon>Pseudomonadati</taxon>
        <taxon>Myxococcota</taxon>
        <taxon>Myxococcia</taxon>
        <taxon>Myxococcales</taxon>
        <taxon>Cystobacterineae</taxon>
        <taxon>Myxococcaceae</taxon>
        <taxon>Myxococcus</taxon>
    </lineage>
</organism>
<keyword evidence="2" id="KW-1185">Reference proteome</keyword>
<protein>
    <submittedName>
        <fullName evidence="1">Uncharacterized protein</fullName>
    </submittedName>
</protein>
<dbReference type="OrthoDB" id="5510010at2"/>
<dbReference type="EMBL" id="VIFM01000008">
    <property type="protein sequence ID" value="TQF17333.1"/>
    <property type="molecule type" value="Genomic_DNA"/>
</dbReference>
<comment type="caution">
    <text evidence="1">The sequence shown here is derived from an EMBL/GenBank/DDBJ whole genome shotgun (WGS) entry which is preliminary data.</text>
</comment>
<dbReference type="Proteomes" id="UP000315369">
    <property type="component" value="Unassembled WGS sequence"/>
</dbReference>
<dbReference type="AlphaFoldDB" id="A0A540X7Q9"/>
<reference evidence="1 2" key="1">
    <citation type="submission" date="2019-06" db="EMBL/GenBank/DDBJ databases">
        <authorList>
            <person name="Livingstone P."/>
            <person name="Whitworth D."/>
        </authorList>
    </citation>
    <scope>NUCLEOTIDE SEQUENCE [LARGE SCALE GENOMIC DNA]</scope>
    <source>
        <strain evidence="1 2">AM401</strain>
    </source>
</reference>
<sequence length="210" mass="22658">MPDMLAIISKAIFEKEAAGLSPGQVLPTDRYRSQSRHLSPLEDGGRLFLVTVRPPNESLWLVAVLEGLSPDDEGWVGRKNRIPITDVTSAIPTLRFESGKGLQAAKGALGMSLQTPRVLTSTDVELLLASAGGGPINFTAHQEHSALPCLCKQCFPRSPERAEAQGMRFVRAQVETSGRLLYYWLPEELAGDSRAVAQAVRGALIGRLGA</sequence>
<accession>A0A540X7Q9</accession>